<evidence type="ECO:0000313" key="2">
    <source>
        <dbReference type="EMBL" id="RKR90698.1"/>
    </source>
</evidence>
<dbReference type="InterPro" id="IPR048394">
    <property type="entry name" value="FakA-like_M"/>
</dbReference>
<dbReference type="Pfam" id="PF02734">
    <property type="entry name" value="Dak2"/>
    <property type="match status" value="1"/>
</dbReference>
<dbReference type="NCBIfam" id="TIGR03599">
    <property type="entry name" value="YloV"/>
    <property type="match status" value="1"/>
</dbReference>
<proteinExistence type="predicted"/>
<comment type="caution">
    <text evidence="2">The sequence shown here is derived from an EMBL/GenBank/DDBJ whole genome shotgun (WGS) entry which is preliminary data.</text>
</comment>
<dbReference type="PANTHER" id="PTHR33434">
    <property type="entry name" value="DEGV DOMAIN-CONTAINING PROTEIN DR_1986-RELATED"/>
    <property type="match status" value="1"/>
</dbReference>
<keyword evidence="3" id="KW-1185">Reference proteome</keyword>
<dbReference type="PANTHER" id="PTHR33434:SF4">
    <property type="entry name" value="PHOSPHATASE PROTEIN"/>
    <property type="match status" value="1"/>
</dbReference>
<dbReference type="SMART" id="SM01120">
    <property type="entry name" value="Dak2"/>
    <property type="match status" value="1"/>
</dbReference>
<feature type="domain" description="DhaL" evidence="1">
    <location>
        <begin position="8"/>
        <end position="208"/>
    </location>
</feature>
<dbReference type="InterPro" id="IPR033470">
    <property type="entry name" value="FakA-like_C"/>
</dbReference>
<dbReference type="SMART" id="SM01121">
    <property type="entry name" value="Dak1_2"/>
    <property type="match status" value="1"/>
</dbReference>
<dbReference type="GO" id="GO:0006071">
    <property type="term" value="P:glycerol metabolic process"/>
    <property type="evidence" value="ECO:0007669"/>
    <property type="project" value="InterPro"/>
</dbReference>
<dbReference type="InterPro" id="IPR036117">
    <property type="entry name" value="DhaL_dom_sf"/>
</dbReference>
<name>A0A495JQA5_9ACTN</name>
<sequence length="552" mass="55764">MLQTLDAAAIRRWCAGGLAALVRHQVEIDELNVYPVPDGDTGTNLVLTLTSAQQALALDPDGTPEPNPTGPAPHGRVLRLIARGALLGARGNSGVIVSQILRGLADVLADEPVVGGRELTRALRAASTAAYAAVAEPVEGTVLTVVAAAAGAAERADTDDLAVVATAAASGAAHALACTPELLPVLARAGVVDAGGRGLCVLLDALVEVITGAAPNRPGTASPGPRPPRAVARETGAETYAYEVQFLLDAVPEAVTRMRAVLAGLGDSLVVVGDGATAGQVGTWNVHIHVNDVGAAVEAGVVAGRPYHISVVRFADQEPGAGPVGGTAALPEPVEPPSRAAVVVAHGAGLAELLVGEGATVVRGNPSTGELLAAVRSTGATRVVVLPNDPNTQAVANAAAKEAHELGVKVSVVPTRSPVQALAALAVRDPARRFEDDVIAMAEAAGACRYGEVCYASREALTVAGRCQPGDVLALVEGEVHLIGNDLVSTCTALLDRMLGGGGELVTLLVGADAPAGLAAAVREHVGSRWPFVEVHDYPGGQPLYPLLVGIE</sequence>
<dbReference type="Proteomes" id="UP000277671">
    <property type="component" value="Unassembled WGS sequence"/>
</dbReference>
<evidence type="ECO:0000313" key="3">
    <source>
        <dbReference type="Proteomes" id="UP000277671"/>
    </source>
</evidence>
<organism evidence="2 3">
    <name type="scientific">Micromonospora pisi</name>
    <dbReference type="NCBI Taxonomy" id="589240"/>
    <lineage>
        <taxon>Bacteria</taxon>
        <taxon>Bacillati</taxon>
        <taxon>Actinomycetota</taxon>
        <taxon>Actinomycetes</taxon>
        <taxon>Micromonosporales</taxon>
        <taxon>Micromonosporaceae</taxon>
        <taxon>Micromonospora</taxon>
    </lineage>
</organism>
<dbReference type="RefSeq" id="WP_121158931.1">
    <property type="nucleotide sequence ID" value="NZ_RBKT01000001.1"/>
</dbReference>
<dbReference type="Pfam" id="PF13684">
    <property type="entry name" value="FakA-like_C"/>
    <property type="match status" value="1"/>
</dbReference>
<dbReference type="PROSITE" id="PS51480">
    <property type="entry name" value="DHAL"/>
    <property type="match status" value="1"/>
</dbReference>
<protein>
    <recommendedName>
        <fullName evidence="1">DhaL domain-containing protein</fullName>
    </recommendedName>
</protein>
<dbReference type="EMBL" id="RBKT01000001">
    <property type="protein sequence ID" value="RKR90698.1"/>
    <property type="molecule type" value="Genomic_DNA"/>
</dbReference>
<reference evidence="2 3" key="1">
    <citation type="submission" date="2018-10" db="EMBL/GenBank/DDBJ databases">
        <title>Sequencing the genomes of 1000 actinobacteria strains.</title>
        <authorList>
            <person name="Klenk H.-P."/>
        </authorList>
    </citation>
    <scope>NUCLEOTIDE SEQUENCE [LARGE SCALE GENOMIC DNA]</scope>
    <source>
        <strain evidence="2 3">DSM 45175</strain>
    </source>
</reference>
<dbReference type="AlphaFoldDB" id="A0A495JQA5"/>
<dbReference type="InterPro" id="IPR019986">
    <property type="entry name" value="YloV-like"/>
</dbReference>
<dbReference type="GO" id="GO:0004371">
    <property type="term" value="F:glycerone kinase activity"/>
    <property type="evidence" value="ECO:0007669"/>
    <property type="project" value="InterPro"/>
</dbReference>
<gene>
    <name evidence="2" type="ORF">BDK92_5079</name>
</gene>
<dbReference type="OrthoDB" id="9760324at2"/>
<evidence type="ECO:0000259" key="1">
    <source>
        <dbReference type="PROSITE" id="PS51480"/>
    </source>
</evidence>
<accession>A0A495JQA5</accession>
<dbReference type="InterPro" id="IPR050270">
    <property type="entry name" value="DegV_domain_contain"/>
</dbReference>
<dbReference type="Gene3D" id="1.25.40.340">
    <property type="match status" value="1"/>
</dbReference>
<dbReference type="InterPro" id="IPR004007">
    <property type="entry name" value="DhaL_dom"/>
</dbReference>
<dbReference type="Pfam" id="PF21645">
    <property type="entry name" value="FakA-like_M"/>
    <property type="match status" value="1"/>
</dbReference>
<dbReference type="SUPFAM" id="SSF101473">
    <property type="entry name" value="DhaL-like"/>
    <property type="match status" value="1"/>
</dbReference>